<dbReference type="SUPFAM" id="SSF52087">
    <property type="entry name" value="CRAL/TRIO domain"/>
    <property type="match status" value="1"/>
</dbReference>
<name>A0ABD0XVM4_9HEMI</name>
<proteinExistence type="predicted"/>
<dbReference type="InterPro" id="IPR036865">
    <property type="entry name" value="CRAL-TRIO_dom_sf"/>
</dbReference>
<protein>
    <recommendedName>
        <fullName evidence="1">CRAL-TRIO domain-containing protein</fullName>
    </recommendedName>
</protein>
<sequence length="241" mass="28042">MLERYLAIRQMYPEWFRNLDVEDKAISEIIDSGYLFPLPERDDLGRRVVFSIAQKFDPYKYSSDHMAKVHSIAVESLMDDEENQIRGYTYINDESGLSMGHLSLWSLTDMRNMSRCVQYSTPMRHKSTHFINVPSFASKMFEFFSSLLNDKLKKRITVHKDVEDLKKHIDIRILPKEYGGTVPMADMIREYKRKLSGMRESLLALDDMEIEVDSKAYKSSTRPADDDTLGIAGSFRKLEVD</sequence>
<dbReference type="Proteomes" id="UP001558652">
    <property type="component" value="Unassembled WGS sequence"/>
</dbReference>
<accession>A0ABD0XVM4</accession>
<dbReference type="CDD" id="cd00170">
    <property type="entry name" value="SEC14"/>
    <property type="match status" value="1"/>
</dbReference>
<gene>
    <name evidence="2" type="ORF">AAG570_007254</name>
</gene>
<evidence type="ECO:0000313" key="2">
    <source>
        <dbReference type="EMBL" id="KAL1115223.1"/>
    </source>
</evidence>
<evidence type="ECO:0000313" key="3">
    <source>
        <dbReference type="Proteomes" id="UP001558652"/>
    </source>
</evidence>
<dbReference type="PRINTS" id="PR00180">
    <property type="entry name" value="CRETINALDHBP"/>
</dbReference>
<keyword evidence="3" id="KW-1185">Reference proteome</keyword>
<dbReference type="EMBL" id="JBFDAA010000020">
    <property type="protein sequence ID" value="KAL1115223.1"/>
    <property type="molecule type" value="Genomic_DNA"/>
</dbReference>
<organism evidence="2 3">
    <name type="scientific">Ranatra chinensis</name>
    <dbReference type="NCBI Taxonomy" id="642074"/>
    <lineage>
        <taxon>Eukaryota</taxon>
        <taxon>Metazoa</taxon>
        <taxon>Ecdysozoa</taxon>
        <taxon>Arthropoda</taxon>
        <taxon>Hexapoda</taxon>
        <taxon>Insecta</taxon>
        <taxon>Pterygota</taxon>
        <taxon>Neoptera</taxon>
        <taxon>Paraneoptera</taxon>
        <taxon>Hemiptera</taxon>
        <taxon>Heteroptera</taxon>
        <taxon>Panheteroptera</taxon>
        <taxon>Nepomorpha</taxon>
        <taxon>Nepidae</taxon>
        <taxon>Ranatrinae</taxon>
        <taxon>Ranatra</taxon>
    </lineage>
</organism>
<dbReference type="AlphaFoldDB" id="A0ABD0XVM4"/>
<dbReference type="PANTHER" id="PTHR10174">
    <property type="entry name" value="ALPHA-TOCOPHEROL TRANSFER PROTEIN-RELATED"/>
    <property type="match status" value="1"/>
</dbReference>
<dbReference type="SMART" id="SM00516">
    <property type="entry name" value="SEC14"/>
    <property type="match status" value="1"/>
</dbReference>
<dbReference type="PROSITE" id="PS50191">
    <property type="entry name" value="CRAL_TRIO"/>
    <property type="match status" value="1"/>
</dbReference>
<dbReference type="Pfam" id="PF00650">
    <property type="entry name" value="CRAL_TRIO"/>
    <property type="match status" value="1"/>
</dbReference>
<reference evidence="2 3" key="1">
    <citation type="submission" date="2024-07" db="EMBL/GenBank/DDBJ databases">
        <title>Chromosome-level genome assembly of the water stick insect Ranatra chinensis (Heteroptera: Nepidae).</title>
        <authorList>
            <person name="Liu X."/>
        </authorList>
    </citation>
    <scope>NUCLEOTIDE SEQUENCE [LARGE SCALE GENOMIC DNA]</scope>
    <source>
        <strain evidence="2">Cailab_2021Rc</strain>
        <tissue evidence="2">Muscle</tissue>
    </source>
</reference>
<dbReference type="PANTHER" id="PTHR10174:SF166">
    <property type="entry name" value="LD40136P"/>
    <property type="match status" value="1"/>
</dbReference>
<dbReference type="InterPro" id="IPR001251">
    <property type="entry name" value="CRAL-TRIO_dom"/>
</dbReference>
<evidence type="ECO:0000259" key="1">
    <source>
        <dbReference type="PROSITE" id="PS50191"/>
    </source>
</evidence>
<dbReference type="Gene3D" id="3.40.525.10">
    <property type="entry name" value="CRAL-TRIO lipid binding domain"/>
    <property type="match status" value="1"/>
</dbReference>
<comment type="caution">
    <text evidence="2">The sequence shown here is derived from an EMBL/GenBank/DDBJ whole genome shotgun (WGS) entry which is preliminary data.</text>
</comment>
<feature type="domain" description="CRAL-TRIO" evidence="1">
    <location>
        <begin position="23"/>
        <end position="186"/>
    </location>
</feature>